<dbReference type="CDD" id="cd06170">
    <property type="entry name" value="LuxR_C_like"/>
    <property type="match status" value="1"/>
</dbReference>
<dbReference type="GO" id="GO:0006355">
    <property type="term" value="P:regulation of DNA-templated transcription"/>
    <property type="evidence" value="ECO:0007669"/>
    <property type="project" value="InterPro"/>
</dbReference>
<name>A0AA94H800_9ENTR</name>
<accession>A0AA94H800</accession>
<dbReference type="Proteomes" id="UP000182314">
    <property type="component" value="Unassembled WGS sequence"/>
</dbReference>
<dbReference type="EMBL" id="CP014007">
    <property type="protein sequence ID" value="ANI84617.1"/>
    <property type="molecule type" value="Genomic_DNA"/>
</dbReference>
<dbReference type="SMART" id="SM00421">
    <property type="entry name" value="HTH_LUXR"/>
    <property type="match status" value="1"/>
</dbReference>
<evidence type="ECO:0000313" key="3">
    <source>
        <dbReference type="EMBL" id="ANI84617.1"/>
    </source>
</evidence>
<dbReference type="AlphaFoldDB" id="A0AA94H800"/>
<dbReference type="EMBL" id="FOKO01000005">
    <property type="protein sequence ID" value="SFD07162.1"/>
    <property type="molecule type" value="Genomic_DNA"/>
</dbReference>
<evidence type="ECO:0000259" key="2">
    <source>
        <dbReference type="PROSITE" id="PS50043"/>
    </source>
</evidence>
<evidence type="ECO:0000256" key="1">
    <source>
        <dbReference type="ARBA" id="ARBA00023125"/>
    </source>
</evidence>
<dbReference type="PROSITE" id="PS50043">
    <property type="entry name" value="HTH_LUXR_2"/>
    <property type="match status" value="1"/>
</dbReference>
<dbReference type="InterPro" id="IPR000792">
    <property type="entry name" value="Tscrpt_reg_LuxR_C"/>
</dbReference>
<keyword evidence="5" id="KW-1185">Reference proteome</keyword>
<organism evidence="4 6">
    <name type="scientific">Kosakonia oryzae</name>
    <dbReference type="NCBI Taxonomy" id="497725"/>
    <lineage>
        <taxon>Bacteria</taxon>
        <taxon>Pseudomonadati</taxon>
        <taxon>Pseudomonadota</taxon>
        <taxon>Gammaproteobacteria</taxon>
        <taxon>Enterobacterales</taxon>
        <taxon>Enterobacteriaceae</taxon>
        <taxon>Kosakonia</taxon>
    </lineage>
</organism>
<dbReference type="Gene3D" id="1.10.10.10">
    <property type="entry name" value="Winged helix-like DNA-binding domain superfamily/Winged helix DNA-binding domain"/>
    <property type="match status" value="1"/>
</dbReference>
<keyword evidence="1 4" id="KW-0238">DNA-binding</keyword>
<dbReference type="Pfam" id="PF00196">
    <property type="entry name" value="GerE"/>
    <property type="match status" value="1"/>
</dbReference>
<evidence type="ECO:0000313" key="5">
    <source>
        <dbReference type="Proteomes" id="UP000078227"/>
    </source>
</evidence>
<dbReference type="KEGG" id="kor:AWR26_21580"/>
<reference evidence="3 5" key="2">
    <citation type="submission" date="2021-03" db="EMBL/GenBank/DDBJ databases">
        <authorList>
            <person name="Li Y."/>
            <person name="Li S."/>
            <person name="Chen M."/>
            <person name="Peng G."/>
            <person name="Tan Z."/>
            <person name="An Q."/>
        </authorList>
    </citation>
    <scope>NUCLEOTIDE SEQUENCE [LARGE SCALE GENOMIC DNA]</scope>
    <source>
        <strain evidence="3 5">Ola 51</strain>
    </source>
</reference>
<dbReference type="GO" id="GO:0003677">
    <property type="term" value="F:DNA binding"/>
    <property type="evidence" value="ECO:0007669"/>
    <property type="project" value="UniProtKB-KW"/>
</dbReference>
<dbReference type="InterPro" id="IPR036388">
    <property type="entry name" value="WH-like_DNA-bd_sf"/>
</dbReference>
<sequence>MLSADNTHGIVISQTPVLRAGIGGILERHFPEYILNYYSCVEEIDLLQLKSARLVIIDISDELFYARRRCQNYYSLFSQCDSSHWIFFTPRTVLPVAMEFLLRPRITLLSSQEPVEGVINAIRHGYGSEGEISQALMPEGMSRSATDAPLSKILTLSERNVLRLLGKGWGINQIAMLLKKSNKTVSAQKNSAMRRLSLRSNADLYIWINSSQGMAELNSGAMYGDRNEWKIATKREMSPLLKSAQ</sequence>
<reference evidence="4 6" key="1">
    <citation type="submission" date="2016-10" db="EMBL/GenBank/DDBJ databases">
        <authorList>
            <person name="Varghese N."/>
            <person name="Submissions S."/>
        </authorList>
    </citation>
    <scope>NUCLEOTIDE SEQUENCE [LARGE SCALE GENOMIC DNA]</scope>
    <source>
        <strain evidence="4 6">CGMCC 1.7012</strain>
    </source>
</reference>
<evidence type="ECO:0000313" key="6">
    <source>
        <dbReference type="Proteomes" id="UP000182314"/>
    </source>
</evidence>
<gene>
    <name evidence="3" type="ORF">AWR26_21580</name>
    <name evidence="4" type="ORF">SAMN05216286_4204</name>
</gene>
<dbReference type="SUPFAM" id="SSF46894">
    <property type="entry name" value="C-terminal effector domain of the bipartite response regulators"/>
    <property type="match status" value="1"/>
</dbReference>
<protein>
    <submittedName>
        <fullName evidence="4">DNA-binding response regulator, NarL/FixJ family, contains REC and HTH domains</fullName>
    </submittedName>
    <submittedName>
        <fullName evidence="3">Response regulator transcription factor</fullName>
    </submittedName>
</protein>
<proteinExistence type="predicted"/>
<dbReference type="Proteomes" id="UP000078227">
    <property type="component" value="Chromosome"/>
</dbReference>
<feature type="domain" description="HTH luxR-type" evidence="2">
    <location>
        <begin position="147"/>
        <end position="212"/>
    </location>
</feature>
<dbReference type="InterPro" id="IPR016032">
    <property type="entry name" value="Sig_transdc_resp-reg_C-effctor"/>
</dbReference>
<evidence type="ECO:0000313" key="4">
    <source>
        <dbReference type="EMBL" id="SFD07162.1"/>
    </source>
</evidence>
<dbReference type="RefSeq" id="WP_064568505.1">
    <property type="nucleotide sequence ID" value="NZ_CP014007.2"/>
</dbReference>